<dbReference type="InterPro" id="IPR011335">
    <property type="entry name" value="Restrct_endonuc-II-like"/>
</dbReference>
<proteinExistence type="inferred from homology"/>
<protein>
    <recommendedName>
        <fullName evidence="4 16">Crossover junction endonuclease MUS81</fullName>
        <ecNumber evidence="16">3.1.22.-</ecNumber>
    </recommendedName>
</protein>
<evidence type="ECO:0000256" key="13">
    <source>
        <dbReference type="ARBA" id="ARBA00023242"/>
    </source>
</evidence>
<keyword evidence="13 16" id="KW-0539">Nucleus</keyword>
<comment type="caution">
    <text evidence="19">The sequence shown here is derived from an EMBL/GenBank/DDBJ whole genome shotgun (WGS) entry which is preliminary data.</text>
</comment>
<feature type="domain" description="ERCC4" evidence="18">
    <location>
        <begin position="190"/>
        <end position="287"/>
    </location>
</feature>
<feature type="compositionally biased region" description="Low complexity" evidence="17">
    <location>
        <begin position="16"/>
        <end position="33"/>
    </location>
</feature>
<keyword evidence="14" id="KW-0469">Meiosis</keyword>
<dbReference type="GO" id="GO:0003677">
    <property type="term" value="F:DNA binding"/>
    <property type="evidence" value="ECO:0007669"/>
    <property type="project" value="UniProtKB-UniRule"/>
</dbReference>
<evidence type="ECO:0000256" key="15">
    <source>
        <dbReference type="ARBA" id="ARBA00058015"/>
    </source>
</evidence>
<dbReference type="GO" id="GO:0000712">
    <property type="term" value="P:resolution of meiotic recombination intermediates"/>
    <property type="evidence" value="ECO:0007669"/>
    <property type="project" value="TreeGrafter"/>
</dbReference>
<dbReference type="CDD" id="cd20074">
    <property type="entry name" value="XPF_nuclease_Mus81"/>
    <property type="match status" value="1"/>
</dbReference>
<evidence type="ECO:0000256" key="8">
    <source>
        <dbReference type="ARBA" id="ARBA00022763"/>
    </source>
</evidence>
<sequence>MGPPPNKWAKYNELNPNSSAKATSSKKPARPASRNYVPKFDSAAFHVLTSLRAYEIDNPTITHGIGQSELVRIMKFRASHLQSSSLSQKTSAALKTLLQNSCVYQSNGRIFLDTDGRTLAEKLLKSSGMGNSLFGTSKQPQLTIADTNRDLNLADTGSPRFSGSSGSNDAAPKQVDYTCETWNPGDYTIRVLLDNREVASMQDRQGLANDMRNLGLNLEIEALSVGDCLWVAEHNTSKRWAVLDWIVERKTLSDLRSSIIDGRYHEQKGRLRKSGLLNVVYLIEFAQSVHNNMMYKENKRKFLTVVSHTLIADSFRLKFTKSQSETVSYLALLTECLRKRYTRSLRVVVPNIQNFESSIEQAREHCSSLTDTDFAIEYSSFQTSMSKSKMYTVGETFRLMLRVIKGISFEKASAIQTLFPTPRHLWEAYARLGTEEERRALISESTKDLSRAEKINSTLSALIYDVYKC</sequence>
<evidence type="ECO:0000259" key="18">
    <source>
        <dbReference type="SMART" id="SM00891"/>
    </source>
</evidence>
<keyword evidence="7 16" id="KW-0255">Endonuclease</keyword>
<comment type="subunit">
    <text evidence="16">Interacts with EME1.</text>
</comment>
<keyword evidence="10 16" id="KW-0460">Magnesium</keyword>
<keyword evidence="9 16" id="KW-0378">Hydrolase</keyword>
<evidence type="ECO:0000256" key="3">
    <source>
        <dbReference type="ARBA" id="ARBA00010015"/>
    </source>
</evidence>
<dbReference type="GO" id="GO:0046872">
    <property type="term" value="F:metal ion binding"/>
    <property type="evidence" value="ECO:0007669"/>
    <property type="project" value="UniProtKB-UniRule"/>
</dbReference>
<feature type="region of interest" description="Disordered" evidence="17">
    <location>
        <begin position="1"/>
        <end position="33"/>
    </location>
</feature>
<dbReference type="InterPro" id="IPR006166">
    <property type="entry name" value="ERCC4_domain"/>
</dbReference>
<dbReference type="GO" id="GO:0000727">
    <property type="term" value="P:double-strand break repair via break-induced replication"/>
    <property type="evidence" value="ECO:0007669"/>
    <property type="project" value="UniProtKB-UniRule"/>
</dbReference>
<name>A0AAV5RRB0_STABA</name>
<dbReference type="EMBL" id="BTGC01000008">
    <property type="protein sequence ID" value="GMM53233.1"/>
    <property type="molecule type" value="Genomic_DNA"/>
</dbReference>
<dbReference type="InterPro" id="IPR047416">
    <property type="entry name" value="XPF_nuclease_Mus81"/>
</dbReference>
<evidence type="ECO:0000313" key="20">
    <source>
        <dbReference type="Proteomes" id="UP001362899"/>
    </source>
</evidence>
<dbReference type="PANTHER" id="PTHR13451:SF0">
    <property type="entry name" value="CROSSOVER JUNCTION ENDONUCLEASE MUS81"/>
    <property type="match status" value="1"/>
</dbReference>
<comment type="function">
    <text evidence="15 16">Interacts with EME1 to form a DNA structure-specific endonuclease with substrate preference for branched DNA structures with a 5'-end at the branch nick. Typical substrates include 3'-flap structures, D-loops, replication forks and nicked Holliday junctions. May be required in mitosis for the processing of stalled or collapsed replication fork intermediates. May be required in meiosis for the repair of meiosis-specific double strand breaks subsequent to single-end invasion (SEI).</text>
</comment>
<dbReference type="InterPro" id="IPR042530">
    <property type="entry name" value="EME1/EME2_C"/>
</dbReference>
<dbReference type="GO" id="GO:0048257">
    <property type="term" value="F:3'-flap endonuclease activity"/>
    <property type="evidence" value="ECO:0007669"/>
    <property type="project" value="TreeGrafter"/>
</dbReference>
<evidence type="ECO:0000313" key="19">
    <source>
        <dbReference type="EMBL" id="GMM53233.1"/>
    </source>
</evidence>
<comment type="similarity">
    <text evidence="3 16">Belongs to the XPF family.</text>
</comment>
<dbReference type="AlphaFoldDB" id="A0AAV5RRB0"/>
<dbReference type="GO" id="GO:0008821">
    <property type="term" value="F:crossover junction DNA endonuclease activity"/>
    <property type="evidence" value="ECO:0007669"/>
    <property type="project" value="UniProtKB-UniRule"/>
</dbReference>
<dbReference type="GO" id="GO:0005634">
    <property type="term" value="C:nucleus"/>
    <property type="evidence" value="ECO:0007669"/>
    <property type="project" value="UniProtKB-SubCell"/>
</dbReference>
<dbReference type="Gene3D" id="3.40.50.10130">
    <property type="match status" value="1"/>
</dbReference>
<evidence type="ECO:0000256" key="5">
    <source>
        <dbReference type="ARBA" id="ARBA00022722"/>
    </source>
</evidence>
<reference evidence="19 20" key="1">
    <citation type="journal article" date="2023" name="Elife">
        <title>Identification of key yeast species and microbe-microbe interactions impacting larval growth of Drosophila in the wild.</title>
        <authorList>
            <person name="Mure A."/>
            <person name="Sugiura Y."/>
            <person name="Maeda R."/>
            <person name="Honda K."/>
            <person name="Sakurai N."/>
            <person name="Takahashi Y."/>
            <person name="Watada M."/>
            <person name="Katoh T."/>
            <person name="Gotoh A."/>
            <person name="Gotoh Y."/>
            <person name="Taniguchi I."/>
            <person name="Nakamura K."/>
            <person name="Hayashi T."/>
            <person name="Katayama T."/>
            <person name="Uemura T."/>
            <person name="Hattori Y."/>
        </authorList>
    </citation>
    <scope>NUCLEOTIDE SEQUENCE [LARGE SCALE GENOMIC DNA]</scope>
    <source>
        <strain evidence="19 20">SB-73</strain>
    </source>
</reference>
<evidence type="ECO:0000256" key="9">
    <source>
        <dbReference type="ARBA" id="ARBA00022801"/>
    </source>
</evidence>
<keyword evidence="20" id="KW-1185">Reference proteome</keyword>
<dbReference type="PANTHER" id="PTHR13451">
    <property type="entry name" value="CLASS II CROSSOVER JUNCTION ENDONUCLEASE MUS81"/>
    <property type="match status" value="1"/>
</dbReference>
<dbReference type="EC" id="3.1.22.-" evidence="16"/>
<dbReference type="SMART" id="SM00891">
    <property type="entry name" value="ERCC4"/>
    <property type="match status" value="1"/>
</dbReference>
<dbReference type="GO" id="GO:0031573">
    <property type="term" value="P:mitotic intra-S DNA damage checkpoint signaling"/>
    <property type="evidence" value="ECO:0007669"/>
    <property type="project" value="TreeGrafter"/>
</dbReference>
<evidence type="ECO:0000256" key="11">
    <source>
        <dbReference type="ARBA" id="ARBA00023172"/>
    </source>
</evidence>
<dbReference type="GO" id="GO:0006308">
    <property type="term" value="P:DNA catabolic process"/>
    <property type="evidence" value="ECO:0007669"/>
    <property type="project" value="UniProtKB-UniRule"/>
</dbReference>
<dbReference type="Gene3D" id="1.10.10.10">
    <property type="entry name" value="Winged helix-like DNA-binding domain superfamily/Winged helix DNA-binding domain"/>
    <property type="match status" value="1"/>
</dbReference>
<dbReference type="SUPFAM" id="SSF52980">
    <property type="entry name" value="Restriction endonuclease-like"/>
    <property type="match status" value="1"/>
</dbReference>
<dbReference type="FunFam" id="3.40.50.10130:FF:000005">
    <property type="entry name" value="crossover junction endonuclease MUS81 isoform X1"/>
    <property type="match status" value="1"/>
</dbReference>
<keyword evidence="6 16" id="KW-0479">Metal-binding</keyword>
<evidence type="ECO:0000256" key="6">
    <source>
        <dbReference type="ARBA" id="ARBA00022723"/>
    </source>
</evidence>
<evidence type="ECO:0000256" key="14">
    <source>
        <dbReference type="ARBA" id="ARBA00023254"/>
    </source>
</evidence>
<evidence type="ECO:0000256" key="16">
    <source>
        <dbReference type="RuleBase" id="RU369042"/>
    </source>
</evidence>
<dbReference type="Proteomes" id="UP001362899">
    <property type="component" value="Unassembled WGS sequence"/>
</dbReference>
<accession>A0AAV5RRB0</accession>
<evidence type="ECO:0000256" key="4">
    <source>
        <dbReference type="ARBA" id="ARBA00017114"/>
    </source>
</evidence>
<organism evidence="19 20">
    <name type="scientific">Starmerella bacillaris</name>
    <name type="common">Yeast</name>
    <name type="synonym">Candida zemplinina</name>
    <dbReference type="NCBI Taxonomy" id="1247836"/>
    <lineage>
        <taxon>Eukaryota</taxon>
        <taxon>Fungi</taxon>
        <taxon>Dikarya</taxon>
        <taxon>Ascomycota</taxon>
        <taxon>Saccharomycotina</taxon>
        <taxon>Dipodascomycetes</taxon>
        <taxon>Dipodascales</taxon>
        <taxon>Trichomonascaceae</taxon>
        <taxon>Starmerella</taxon>
    </lineage>
</organism>
<evidence type="ECO:0000256" key="17">
    <source>
        <dbReference type="SAM" id="MobiDB-lite"/>
    </source>
</evidence>
<dbReference type="GO" id="GO:0048476">
    <property type="term" value="C:Holliday junction resolvase complex"/>
    <property type="evidence" value="ECO:0007669"/>
    <property type="project" value="UniProtKB-UniRule"/>
</dbReference>
<evidence type="ECO:0000256" key="12">
    <source>
        <dbReference type="ARBA" id="ARBA00023204"/>
    </source>
</evidence>
<dbReference type="InterPro" id="IPR033309">
    <property type="entry name" value="Mus81"/>
</dbReference>
<gene>
    <name evidence="19" type="ORF">DASB73_041960</name>
</gene>
<evidence type="ECO:0000256" key="7">
    <source>
        <dbReference type="ARBA" id="ARBA00022759"/>
    </source>
</evidence>
<keyword evidence="11 16" id="KW-0233">DNA recombination</keyword>
<evidence type="ECO:0000256" key="2">
    <source>
        <dbReference type="ARBA" id="ARBA00004123"/>
    </source>
</evidence>
<evidence type="ECO:0000256" key="10">
    <source>
        <dbReference type="ARBA" id="ARBA00022842"/>
    </source>
</evidence>
<evidence type="ECO:0000256" key="1">
    <source>
        <dbReference type="ARBA" id="ARBA00001946"/>
    </source>
</evidence>
<comment type="cofactor">
    <cofactor evidence="1 16">
        <name>Mg(2+)</name>
        <dbReference type="ChEBI" id="CHEBI:18420"/>
    </cofactor>
</comment>
<keyword evidence="12 16" id="KW-0234">DNA repair</keyword>
<dbReference type="Pfam" id="PF02732">
    <property type="entry name" value="ERCC4"/>
    <property type="match status" value="1"/>
</dbReference>
<comment type="subcellular location">
    <subcellularLocation>
        <location evidence="2 16">Nucleus</location>
    </subcellularLocation>
</comment>
<dbReference type="Gene3D" id="1.10.150.670">
    <property type="entry name" value="Crossover junction endonuclease EME1, DNA-binding domain"/>
    <property type="match status" value="1"/>
</dbReference>
<keyword evidence="8 16" id="KW-0227">DNA damage</keyword>
<keyword evidence="5 16" id="KW-0540">Nuclease</keyword>
<dbReference type="InterPro" id="IPR036388">
    <property type="entry name" value="WH-like_DNA-bd_sf"/>
</dbReference>